<dbReference type="SUPFAM" id="SSF143548">
    <property type="entry name" value="Serine metabolism enzymes domain"/>
    <property type="match status" value="1"/>
</dbReference>
<evidence type="ECO:0000259" key="14">
    <source>
        <dbReference type="Pfam" id="PF19304"/>
    </source>
</evidence>
<keyword evidence="4" id="KW-0597">Phosphoprotein</keyword>
<feature type="domain" description="D-isomer specific 2-hydroxyacid dehydrogenase catalytic" evidence="12">
    <location>
        <begin position="7"/>
        <end position="321"/>
    </location>
</feature>
<feature type="compositionally biased region" description="Basic and acidic residues" evidence="11">
    <location>
        <begin position="533"/>
        <end position="548"/>
    </location>
</feature>
<keyword evidence="10" id="KW-0028">Amino-acid biosynthesis</keyword>
<keyword evidence="5" id="KW-0007">Acetylation</keyword>
<dbReference type="InterPro" id="IPR006139">
    <property type="entry name" value="D-isomer_2_OHA_DH_cat_dom"/>
</dbReference>
<evidence type="ECO:0000256" key="3">
    <source>
        <dbReference type="ARBA" id="ARBA00011881"/>
    </source>
</evidence>
<evidence type="ECO:0000259" key="12">
    <source>
        <dbReference type="Pfam" id="PF00389"/>
    </source>
</evidence>
<name>A0AAN7UDV1_9PEZI</name>
<keyword evidence="6 10" id="KW-0560">Oxidoreductase</keyword>
<proteinExistence type="inferred from homology"/>
<dbReference type="GO" id="GO:0006564">
    <property type="term" value="P:L-serine biosynthetic process"/>
    <property type="evidence" value="ECO:0007669"/>
    <property type="project" value="UniProtKB-KW"/>
</dbReference>
<evidence type="ECO:0000313" key="16">
    <source>
        <dbReference type="Proteomes" id="UP001305414"/>
    </source>
</evidence>
<dbReference type="Pfam" id="PF00389">
    <property type="entry name" value="2-Hacid_dh"/>
    <property type="match status" value="1"/>
</dbReference>
<evidence type="ECO:0000256" key="2">
    <source>
        <dbReference type="ARBA" id="ARBA00005854"/>
    </source>
</evidence>
<dbReference type="EC" id="1.1.1.95" evidence="10"/>
<dbReference type="SUPFAM" id="SSF52283">
    <property type="entry name" value="Formate/glycerate dehydrogenase catalytic domain-like"/>
    <property type="match status" value="1"/>
</dbReference>
<evidence type="ECO:0000256" key="4">
    <source>
        <dbReference type="ARBA" id="ARBA00022553"/>
    </source>
</evidence>
<dbReference type="Pfam" id="PF02826">
    <property type="entry name" value="2-Hacid_dh_C"/>
    <property type="match status" value="1"/>
</dbReference>
<dbReference type="Pfam" id="PF19304">
    <property type="entry name" value="PGDH_inter"/>
    <property type="match status" value="1"/>
</dbReference>
<protein>
    <recommendedName>
        <fullName evidence="10">D-3-phosphoglycerate dehydrogenase</fullName>
        <ecNumber evidence="10">1.1.1.95</ecNumber>
    </recommendedName>
</protein>
<feature type="region of interest" description="Disordered" evidence="11">
    <location>
        <begin position="533"/>
        <end position="575"/>
    </location>
</feature>
<comment type="caution">
    <text evidence="15">The sequence shown here is derived from an EMBL/GenBank/DDBJ whole genome shotgun (WGS) entry which is preliminary data.</text>
</comment>
<dbReference type="EMBL" id="JAWHQM010000003">
    <property type="protein sequence ID" value="KAK5626283.1"/>
    <property type="molecule type" value="Genomic_DNA"/>
</dbReference>
<dbReference type="InterPro" id="IPR006236">
    <property type="entry name" value="PGDH"/>
</dbReference>
<dbReference type="Proteomes" id="UP001305414">
    <property type="component" value="Unassembled WGS sequence"/>
</dbReference>
<dbReference type="Gene3D" id="3.40.50.720">
    <property type="entry name" value="NAD(P)-binding Rossmann-like Domain"/>
    <property type="match status" value="2"/>
</dbReference>
<comment type="catalytic activity">
    <reaction evidence="9 10">
        <text>(2R)-3-phosphoglycerate + NAD(+) = 3-phosphooxypyruvate + NADH + H(+)</text>
        <dbReference type="Rhea" id="RHEA:12641"/>
        <dbReference type="ChEBI" id="CHEBI:15378"/>
        <dbReference type="ChEBI" id="CHEBI:18110"/>
        <dbReference type="ChEBI" id="CHEBI:57540"/>
        <dbReference type="ChEBI" id="CHEBI:57945"/>
        <dbReference type="ChEBI" id="CHEBI:58272"/>
        <dbReference type="EC" id="1.1.1.95"/>
    </reaction>
</comment>
<dbReference type="InterPro" id="IPR045865">
    <property type="entry name" value="ACT-like_dom_sf"/>
</dbReference>
<dbReference type="PROSITE" id="PS00065">
    <property type="entry name" value="D_2_HYDROXYACID_DH_1"/>
    <property type="match status" value="1"/>
</dbReference>
<dbReference type="PANTHER" id="PTHR42938:SF22">
    <property type="entry name" value="D-3-PHOSPHOGLYCERATE DEHYDROGENASE"/>
    <property type="match status" value="1"/>
</dbReference>
<accession>A0AAN7UDV1</accession>
<gene>
    <name evidence="15" type="ORF">RRF57_001998</name>
</gene>
<dbReference type="SUPFAM" id="SSF51735">
    <property type="entry name" value="NAD(P)-binding Rossmann-fold domains"/>
    <property type="match status" value="1"/>
</dbReference>
<dbReference type="InterPro" id="IPR045626">
    <property type="entry name" value="PGDH_ASB_dom"/>
</dbReference>
<keyword evidence="8 10" id="KW-0718">Serine biosynthesis</keyword>
<reference evidence="15 16" key="1">
    <citation type="submission" date="2023-10" db="EMBL/GenBank/DDBJ databases">
        <title>Draft genome sequence of Xylaria bambusicola isolate GMP-LS, the root and basal stem rot pathogen of sugarcane in Indonesia.</title>
        <authorList>
            <person name="Selvaraj P."/>
            <person name="Muralishankar V."/>
            <person name="Muruganantham S."/>
            <person name="Sp S."/>
            <person name="Haryani S."/>
            <person name="Lau K.J.X."/>
            <person name="Naqvi N.I."/>
        </authorList>
    </citation>
    <scope>NUCLEOTIDE SEQUENCE [LARGE SCALE GENOMIC DNA]</scope>
    <source>
        <strain evidence="15">GMP-LS</strain>
    </source>
</reference>
<evidence type="ECO:0000256" key="1">
    <source>
        <dbReference type="ARBA" id="ARBA00005216"/>
    </source>
</evidence>
<dbReference type="AlphaFoldDB" id="A0AAN7UDV1"/>
<dbReference type="InterPro" id="IPR029009">
    <property type="entry name" value="ASB_dom_sf"/>
</dbReference>
<evidence type="ECO:0000256" key="7">
    <source>
        <dbReference type="ARBA" id="ARBA00023027"/>
    </source>
</evidence>
<evidence type="ECO:0000256" key="11">
    <source>
        <dbReference type="SAM" id="MobiDB-lite"/>
    </source>
</evidence>
<evidence type="ECO:0000259" key="13">
    <source>
        <dbReference type="Pfam" id="PF02826"/>
    </source>
</evidence>
<dbReference type="CDD" id="cd12173">
    <property type="entry name" value="PGDH_4"/>
    <property type="match status" value="1"/>
</dbReference>
<evidence type="ECO:0000256" key="8">
    <source>
        <dbReference type="ARBA" id="ARBA00023299"/>
    </source>
</evidence>
<dbReference type="Gene3D" id="3.30.1330.90">
    <property type="entry name" value="D-3-phosphoglycerate dehydrogenase, domain 3"/>
    <property type="match status" value="1"/>
</dbReference>
<evidence type="ECO:0000256" key="5">
    <source>
        <dbReference type="ARBA" id="ARBA00022990"/>
    </source>
</evidence>
<feature type="domain" description="D-3-phosphoglycerate dehydrogenase ASB" evidence="14">
    <location>
        <begin position="333"/>
        <end position="446"/>
    </location>
</feature>
<evidence type="ECO:0000313" key="15">
    <source>
        <dbReference type="EMBL" id="KAK5626283.1"/>
    </source>
</evidence>
<comment type="subunit">
    <text evidence="3">Homotetramer.</text>
</comment>
<feature type="domain" description="D-isomer specific 2-hydroxyacid dehydrogenase NAD-binding" evidence="13">
    <location>
        <begin position="109"/>
        <end position="289"/>
    </location>
</feature>
<dbReference type="SUPFAM" id="SSF55021">
    <property type="entry name" value="ACT-like"/>
    <property type="match status" value="1"/>
</dbReference>
<sequence>MVTPRILVPEKVSVDGLALLSEDYEVVSRPQGLSPEELLSLIPSFDALIVRSETKVTAEVLSAAGSRLRVVARAGVGVDNINVEAATAGGIIVVNSPAGNIVAAAEHTVALLLATARNVGRADRTTKEGRWERGKLVGVEVGRKTLGIVGLGKVGMKVARMCIGLGMKVIAFDPYANPDLARQTGVERLVPRLQDMLPEIDFMTIHTPLLASTLDLIGETEFKLMKPTARVLNVARGGVYNEAALLDALNKGIIAGAGLDVFTKEPPDESTPAWDLLRHEKVVATPHLGASTVEAQENVAVDVCTQVAAVLRGELPTSAVNAPLILPEEYRALKPYAKLIERMGGLYTQNFVSPPSSSVGVGARHFELVYHGDLAGVSNSRPLLAALIRGLVSPFSDTAGKHVNIVNAMAVAREKGIIIREVHAHSGAGSGKENSVYASSVTLRAVAAEDEQQDREKTESVNAGRQVIEGYVSANNIYISRLGRFSANFIPEGTLLILHNFDEPGKIGGVGSVLGRHGINIRFMQVASLDLERSKAGQDGTKGQERTQSDMIATNGNDDSQHAQPPVSEGSSKKKGDEALMILGVDGDITKQVMEDLRTAEGILNVSLVQL</sequence>
<dbReference type="NCBIfam" id="TIGR01327">
    <property type="entry name" value="PGDH"/>
    <property type="match status" value="1"/>
</dbReference>
<comment type="pathway">
    <text evidence="1 10">Amino-acid biosynthesis; L-serine biosynthesis; L-serine from 3-phospho-D-glycerate: step 1/3.</text>
</comment>
<dbReference type="GO" id="GO:0004617">
    <property type="term" value="F:phosphoglycerate dehydrogenase activity"/>
    <property type="evidence" value="ECO:0007669"/>
    <property type="project" value="UniProtKB-EC"/>
</dbReference>
<comment type="similarity">
    <text evidence="2 10">Belongs to the D-isomer specific 2-hydroxyacid dehydrogenase family.</text>
</comment>
<dbReference type="Gene3D" id="3.30.70.260">
    <property type="match status" value="1"/>
</dbReference>
<dbReference type="InterPro" id="IPR036291">
    <property type="entry name" value="NAD(P)-bd_dom_sf"/>
</dbReference>
<dbReference type="GO" id="GO:0051287">
    <property type="term" value="F:NAD binding"/>
    <property type="evidence" value="ECO:0007669"/>
    <property type="project" value="UniProtKB-UniRule"/>
</dbReference>
<feature type="compositionally biased region" description="Polar residues" evidence="11">
    <location>
        <begin position="549"/>
        <end position="558"/>
    </location>
</feature>
<keyword evidence="7 10" id="KW-0520">NAD</keyword>
<dbReference type="InterPro" id="IPR029752">
    <property type="entry name" value="D-isomer_DH_CS1"/>
</dbReference>
<evidence type="ECO:0000256" key="6">
    <source>
        <dbReference type="ARBA" id="ARBA00023002"/>
    </source>
</evidence>
<dbReference type="PANTHER" id="PTHR42938">
    <property type="entry name" value="FORMATE DEHYDROGENASE 1"/>
    <property type="match status" value="1"/>
</dbReference>
<dbReference type="InterPro" id="IPR006140">
    <property type="entry name" value="D-isomer_DH_NAD-bd"/>
</dbReference>
<evidence type="ECO:0000256" key="10">
    <source>
        <dbReference type="RuleBase" id="RU363003"/>
    </source>
</evidence>
<dbReference type="FunFam" id="3.40.50.720:FF:000021">
    <property type="entry name" value="D-3-phosphoglycerate dehydrogenase"/>
    <property type="match status" value="1"/>
</dbReference>
<evidence type="ECO:0000256" key="9">
    <source>
        <dbReference type="ARBA" id="ARBA00048731"/>
    </source>
</evidence>
<keyword evidence="16" id="KW-1185">Reference proteome</keyword>
<organism evidence="15 16">
    <name type="scientific">Xylaria bambusicola</name>
    <dbReference type="NCBI Taxonomy" id="326684"/>
    <lineage>
        <taxon>Eukaryota</taxon>
        <taxon>Fungi</taxon>
        <taxon>Dikarya</taxon>
        <taxon>Ascomycota</taxon>
        <taxon>Pezizomycotina</taxon>
        <taxon>Sordariomycetes</taxon>
        <taxon>Xylariomycetidae</taxon>
        <taxon>Xylariales</taxon>
        <taxon>Xylariaceae</taxon>
        <taxon>Xylaria</taxon>
    </lineage>
</organism>